<dbReference type="SUPFAM" id="SSF54523">
    <property type="entry name" value="Pili subunits"/>
    <property type="match status" value="1"/>
</dbReference>
<name>A0A382ZST0_9ZZZZ</name>
<dbReference type="InterPro" id="IPR012902">
    <property type="entry name" value="N_methyl_site"/>
</dbReference>
<organism evidence="4">
    <name type="scientific">marine metagenome</name>
    <dbReference type="NCBI Taxonomy" id="408172"/>
    <lineage>
        <taxon>unclassified sequences</taxon>
        <taxon>metagenomes</taxon>
        <taxon>ecological metagenomes</taxon>
    </lineage>
</organism>
<dbReference type="Pfam" id="PF00114">
    <property type="entry name" value="Pilin"/>
    <property type="match status" value="1"/>
</dbReference>
<keyword evidence="3" id="KW-1133">Transmembrane helix</keyword>
<dbReference type="GO" id="GO:0007155">
    <property type="term" value="P:cell adhesion"/>
    <property type="evidence" value="ECO:0007669"/>
    <property type="project" value="InterPro"/>
</dbReference>
<keyword evidence="3" id="KW-0472">Membrane</keyword>
<dbReference type="EMBL" id="UINC01186387">
    <property type="protein sequence ID" value="SVD98587.1"/>
    <property type="molecule type" value="Genomic_DNA"/>
</dbReference>
<keyword evidence="1" id="KW-0488">Methylation</keyword>
<dbReference type="Pfam" id="PF07963">
    <property type="entry name" value="N_methyl"/>
    <property type="match status" value="1"/>
</dbReference>
<accession>A0A382ZST0</accession>
<dbReference type="Gene3D" id="3.30.700.10">
    <property type="entry name" value="Glycoprotein, Type 4 Pilin"/>
    <property type="match status" value="1"/>
</dbReference>
<protein>
    <recommendedName>
        <fullName evidence="5">Pilin</fullName>
    </recommendedName>
</protein>
<proteinExistence type="predicted"/>
<evidence type="ECO:0008006" key="5">
    <source>
        <dbReference type="Google" id="ProtNLM"/>
    </source>
</evidence>
<evidence type="ECO:0000256" key="1">
    <source>
        <dbReference type="ARBA" id="ARBA00022481"/>
    </source>
</evidence>
<evidence type="ECO:0000256" key="2">
    <source>
        <dbReference type="SAM" id="MobiDB-lite"/>
    </source>
</evidence>
<dbReference type="AlphaFoldDB" id="A0A382ZST0"/>
<dbReference type="InterPro" id="IPR045584">
    <property type="entry name" value="Pilin-like"/>
</dbReference>
<evidence type="ECO:0000313" key="4">
    <source>
        <dbReference type="EMBL" id="SVD98587.1"/>
    </source>
</evidence>
<dbReference type="InterPro" id="IPR001082">
    <property type="entry name" value="Pilin"/>
</dbReference>
<keyword evidence="3" id="KW-0812">Transmembrane</keyword>
<dbReference type="NCBIfam" id="TIGR02532">
    <property type="entry name" value="IV_pilin_GFxxxE"/>
    <property type="match status" value="1"/>
</dbReference>
<feature type="region of interest" description="Disordered" evidence="2">
    <location>
        <begin position="55"/>
        <end position="76"/>
    </location>
</feature>
<sequence length="195" mass="20392">MKQKGFGIIELMVVLGIIAILGGIALPQYNKYVTRARVTEALHAGQVYARKVESEAAGSGSAGTKPSLEHADIDKSGSGADTRIVITLSGDIESEVLIAQDDDSKSANGKVLELEPTGTSSAIRWACKSNLPDTTRPKVCTFDDSVGGPQDGDPWEAGQDACWSLALYESSGSGWAVGQCDGCGQDRVQFKLGAG</sequence>
<feature type="transmembrane region" description="Helical" evidence="3">
    <location>
        <begin position="6"/>
        <end position="27"/>
    </location>
</feature>
<dbReference type="GO" id="GO:0009289">
    <property type="term" value="C:pilus"/>
    <property type="evidence" value="ECO:0007669"/>
    <property type="project" value="InterPro"/>
</dbReference>
<reference evidence="4" key="1">
    <citation type="submission" date="2018-05" db="EMBL/GenBank/DDBJ databases">
        <authorList>
            <person name="Lanie J.A."/>
            <person name="Ng W.-L."/>
            <person name="Kazmierczak K.M."/>
            <person name="Andrzejewski T.M."/>
            <person name="Davidsen T.M."/>
            <person name="Wayne K.J."/>
            <person name="Tettelin H."/>
            <person name="Glass J.I."/>
            <person name="Rusch D."/>
            <person name="Podicherti R."/>
            <person name="Tsui H.-C.T."/>
            <person name="Winkler M.E."/>
        </authorList>
    </citation>
    <scope>NUCLEOTIDE SEQUENCE</scope>
</reference>
<evidence type="ECO:0000256" key="3">
    <source>
        <dbReference type="SAM" id="Phobius"/>
    </source>
</evidence>
<gene>
    <name evidence="4" type="ORF">METZ01_LOCUS451441</name>
</gene>
<feature type="non-terminal residue" evidence="4">
    <location>
        <position position="195"/>
    </location>
</feature>